<comment type="caution">
    <text evidence="1">The sequence shown here is derived from an EMBL/GenBank/DDBJ whole genome shotgun (WGS) entry which is preliminary data.</text>
</comment>
<evidence type="ECO:0000313" key="1">
    <source>
        <dbReference type="EMBL" id="TDX84124.1"/>
    </source>
</evidence>
<evidence type="ECO:0000313" key="2">
    <source>
        <dbReference type="Proteomes" id="UP000295313"/>
    </source>
</evidence>
<accession>A0A4R8IFC4</accession>
<reference evidence="1 2" key="1">
    <citation type="submission" date="2019-03" db="EMBL/GenBank/DDBJ databases">
        <title>Genomic Encyclopedia of Type Strains, Phase III (KMG-III): the genomes of soil and plant-associated and newly described type strains.</title>
        <authorList>
            <person name="Whitman W."/>
        </authorList>
    </citation>
    <scope>NUCLEOTIDE SEQUENCE [LARGE SCALE GENOMIC DNA]</scope>
    <source>
        <strain evidence="1 2">CGMCC 1.12802</strain>
    </source>
</reference>
<gene>
    <name evidence="1" type="ORF">B0I22_1724</name>
</gene>
<name>A0A4R8IFC4_9FLAO</name>
<dbReference type="AlphaFoldDB" id="A0A4R8IFC4"/>
<dbReference type="Proteomes" id="UP000295313">
    <property type="component" value="Unassembled WGS sequence"/>
</dbReference>
<organism evidence="1 2">
    <name type="scientific">Epilithonimonas xixisoli</name>
    <dbReference type="NCBI Taxonomy" id="1476462"/>
    <lineage>
        <taxon>Bacteria</taxon>
        <taxon>Pseudomonadati</taxon>
        <taxon>Bacteroidota</taxon>
        <taxon>Flavobacteriia</taxon>
        <taxon>Flavobacteriales</taxon>
        <taxon>Weeksellaceae</taxon>
        <taxon>Chryseobacterium group</taxon>
        <taxon>Epilithonimonas</taxon>
    </lineage>
</organism>
<keyword evidence="2" id="KW-1185">Reference proteome</keyword>
<protein>
    <submittedName>
        <fullName evidence="1">Uncharacterized protein</fullName>
    </submittedName>
</protein>
<proteinExistence type="predicted"/>
<dbReference type="EMBL" id="SOEO01000002">
    <property type="protein sequence ID" value="TDX84124.1"/>
    <property type="molecule type" value="Genomic_DNA"/>
</dbReference>
<sequence>MELCFWDFFFLLTVCPDGTLQSFVRSELLIANRYHRIKALEERPDNCILILLDNNDFLVETLILYCIPR</sequence>